<feature type="compositionally biased region" description="Low complexity" evidence="1">
    <location>
        <begin position="83"/>
        <end position="92"/>
    </location>
</feature>
<organism evidence="2 3">
    <name type="scientific">Kipferlia bialata</name>
    <dbReference type="NCBI Taxonomy" id="797122"/>
    <lineage>
        <taxon>Eukaryota</taxon>
        <taxon>Metamonada</taxon>
        <taxon>Carpediemonas-like organisms</taxon>
        <taxon>Kipferlia</taxon>
    </lineage>
</organism>
<protein>
    <submittedName>
        <fullName evidence="2">Uncharacterized protein</fullName>
    </submittedName>
</protein>
<reference evidence="2 3" key="1">
    <citation type="journal article" date="2018" name="PLoS ONE">
        <title>The draft genome of Kipferlia bialata reveals reductive genome evolution in fornicate parasites.</title>
        <authorList>
            <person name="Tanifuji G."/>
            <person name="Takabayashi S."/>
            <person name="Kume K."/>
            <person name="Takagi M."/>
            <person name="Nakayama T."/>
            <person name="Kamikawa R."/>
            <person name="Inagaki Y."/>
            <person name="Hashimoto T."/>
        </authorList>
    </citation>
    <scope>NUCLEOTIDE SEQUENCE [LARGE SCALE GENOMIC DNA]</scope>
    <source>
        <strain evidence="2">NY0173</strain>
    </source>
</reference>
<accession>A0A391NUL1</accession>
<name>A0A391NUL1_9EUKA</name>
<dbReference type="AlphaFoldDB" id="A0A391NUL1"/>
<evidence type="ECO:0000256" key="1">
    <source>
        <dbReference type="SAM" id="MobiDB-lite"/>
    </source>
</evidence>
<feature type="region of interest" description="Disordered" evidence="1">
    <location>
        <begin position="52"/>
        <end position="92"/>
    </location>
</feature>
<sequence>MSSLGALGSRLGRLSIEGVGRRFSIEGEREGDDVTEDSCLLDSVDTCGVSVHEGSGYTHTQAPGHGSVGEGGYGRERERESSDSMARISIEE</sequence>
<proteinExistence type="predicted"/>
<evidence type="ECO:0000313" key="2">
    <source>
        <dbReference type="EMBL" id="GCA63666.1"/>
    </source>
</evidence>
<feature type="compositionally biased region" description="Basic and acidic residues" evidence="1">
    <location>
        <begin position="73"/>
        <end position="82"/>
    </location>
</feature>
<gene>
    <name evidence="2" type="ORF">KIPB_011216</name>
</gene>
<dbReference type="Proteomes" id="UP000265618">
    <property type="component" value="Unassembled WGS sequence"/>
</dbReference>
<keyword evidence="3" id="KW-1185">Reference proteome</keyword>
<feature type="non-terminal residue" evidence="2">
    <location>
        <position position="92"/>
    </location>
</feature>
<dbReference type="EMBL" id="BDIP01004470">
    <property type="protein sequence ID" value="GCA63666.1"/>
    <property type="molecule type" value="Genomic_DNA"/>
</dbReference>
<comment type="caution">
    <text evidence="2">The sequence shown here is derived from an EMBL/GenBank/DDBJ whole genome shotgun (WGS) entry which is preliminary data.</text>
</comment>
<evidence type="ECO:0000313" key="3">
    <source>
        <dbReference type="Proteomes" id="UP000265618"/>
    </source>
</evidence>